<protein>
    <submittedName>
        <fullName evidence="1">Uncharacterized protein</fullName>
    </submittedName>
</protein>
<sequence>MGVSTMDQKSFWEGLVVLLLLQEGSAYKLVCYFTNWSQDRQEPGKFTFESTDPFLCSHLIYSFASISNNKVIIKDKNKAKLYQTINNFKTKNPKLKILLSIGGYLFGSKGFHPMVESSSSTLKFVNSVILFLRNHNFDGLDISWIYPNVKDNTHFTVLIHKLAEAFQQDFVKSTKERLLLTAGVSAGRQMIDNSYQIKELAKDLDFINLLSFDFHGSWEKPLVTGHNSPLRKGQLDRQTSSYYNVEYAVGYWIKKGMPAEKVVMGIPMYGRSFTLASAETAVGAPASGPGAAGPITKSSGFLAYYEICQFLQGAKITRLQDQQVPYAVKGNQWVGYDDVESVETKVQFLKNLSLGGAMIWSIDMDDFTGKFCSQGPYPLVQAVKRSLGSLERYMDLINVMIYDLRDSWDGFTGEDSPLFSGPNDKGDYKYFSVANPGSARPIVTTTMAKLILLTGLAFLLNSQLGSAYQLVCYFSNWAQYRPGLGSFKPDNIDPCLCTHLIYAFAGMSNNEITTIEWNDVALYSSFNDLKKKNSQLKILLAIGGWNFGTAPFTAMVATPENRKNFISSVIQFLRQYGFDGLDFDWEYPGSRGSPSQDKHLFTVLVQETREAFEQEAKQTNKPRLLVTAAVAAGISNIQAGYEIPQLSQYLDFIHVMTYDFHGSWEGYTGENSPLYKYPTDTGSNAYLNVEYAMNYWKNNGAPAEKLIVGFPAYGHSFTLRDASNNGIGAPTSGAGPAGPYTREAGFWAYYEICTFLKDGATEVWDDSQDVPYAYKGTEWVGYDNVNSFRIKAQWLKENNFGGAMVWAIDLDDFTGTFCNQGKFPLINTLKDALGLKSATCSASTPTSEPSSNPGNESGSGNESSSSEGRGYCADKADGLYPVANNRNAFWNCANGITYEQNCPTGLVFDTSCHCCNWA</sequence>
<name>A0ACB0DRT4_RANTA</name>
<reference evidence="1" key="1">
    <citation type="submission" date="2023-05" db="EMBL/GenBank/DDBJ databases">
        <authorList>
            <consortium name="ELIXIR-Norway"/>
        </authorList>
    </citation>
    <scope>NUCLEOTIDE SEQUENCE</scope>
</reference>
<accession>A0ACB0DRT4</accession>
<organism evidence="1 2">
    <name type="scientific">Rangifer tarandus platyrhynchus</name>
    <name type="common">Svalbard reindeer</name>
    <dbReference type="NCBI Taxonomy" id="3082113"/>
    <lineage>
        <taxon>Eukaryota</taxon>
        <taxon>Metazoa</taxon>
        <taxon>Chordata</taxon>
        <taxon>Craniata</taxon>
        <taxon>Vertebrata</taxon>
        <taxon>Euteleostomi</taxon>
        <taxon>Mammalia</taxon>
        <taxon>Eutheria</taxon>
        <taxon>Laurasiatheria</taxon>
        <taxon>Artiodactyla</taxon>
        <taxon>Ruminantia</taxon>
        <taxon>Pecora</taxon>
        <taxon>Cervidae</taxon>
        <taxon>Odocoileinae</taxon>
        <taxon>Rangifer</taxon>
    </lineage>
</organism>
<gene>
    <name evidence="1" type="ORF">MRATA1EN3_LOCUS2232</name>
</gene>
<evidence type="ECO:0000313" key="1">
    <source>
        <dbReference type="EMBL" id="CAI9691019.1"/>
    </source>
</evidence>
<dbReference type="EMBL" id="OX596085">
    <property type="protein sequence ID" value="CAI9691019.1"/>
    <property type="molecule type" value="Genomic_DNA"/>
</dbReference>
<evidence type="ECO:0000313" key="2">
    <source>
        <dbReference type="Proteomes" id="UP001162501"/>
    </source>
</evidence>
<proteinExistence type="predicted"/>
<dbReference type="Proteomes" id="UP001162501">
    <property type="component" value="Chromosome 1"/>
</dbReference>